<sequence>MHSLRRISPNDGRHYFFGYYDIPAFDPSGRFHLCHRVGFRDRLPAPADTAELGVFDLATGGFEIFGETQAWNFQQGSMLQWLGHDGDLIAYNDFNGADGFHSVIYSFVEDRIISRLCLPFASLSSDDRFALSINFSRMYDFRPGYGYCNLPDKWRDEKQPTDDGIYLVDLKNNSTRLILSLANIASAIKEFAPVADEKLLVNHITFNLGGTRFLALVRNFPVAISGGKDGTWNTTVITANRDGTDLHVLPTKAYASHYHWKNQATFAIHSDGPAKHQLYEITDTENASLSAIDRTFFIKDGHCSYSPDRSRMLYDSYPDESRLQHLYIYDLAARQGREIAAFHSPPVHPIDIRCDLHPRWGPDGKCVSFDSTHEGFRGLYLMQL</sequence>
<dbReference type="Gene3D" id="2.120.10.30">
    <property type="entry name" value="TolB, C-terminal domain"/>
    <property type="match status" value="1"/>
</dbReference>
<reference evidence="1 2" key="1">
    <citation type="submission" date="2016-01" db="EMBL/GenBank/DDBJ databases">
        <title>High potential of lignocellulose degradation of a new Verrucomicrobia species.</title>
        <authorList>
            <person name="Wang Y."/>
            <person name="Shi Y."/>
            <person name="Qiu Z."/>
            <person name="Liu S."/>
            <person name="Yang H."/>
        </authorList>
    </citation>
    <scope>NUCLEOTIDE SEQUENCE [LARGE SCALE GENOMIC DNA]</scope>
    <source>
        <strain evidence="1 2">TSB47</strain>
    </source>
</reference>
<organism evidence="1 2">
    <name type="scientific">Termitidicoccus mucosus</name>
    <dbReference type="NCBI Taxonomy" id="1184151"/>
    <lineage>
        <taxon>Bacteria</taxon>
        <taxon>Pseudomonadati</taxon>
        <taxon>Verrucomicrobiota</taxon>
        <taxon>Opitutia</taxon>
        <taxon>Opitutales</taxon>
        <taxon>Opitutaceae</taxon>
        <taxon>Termitidicoccus</taxon>
    </lineage>
</organism>
<evidence type="ECO:0000313" key="1">
    <source>
        <dbReference type="EMBL" id="OAM90078.1"/>
    </source>
</evidence>
<dbReference type="SUPFAM" id="SSF82171">
    <property type="entry name" value="DPP6 N-terminal domain-like"/>
    <property type="match status" value="1"/>
</dbReference>
<accession>A0A178IJZ2</accession>
<dbReference type="EMBL" id="LRRQ01000075">
    <property type="protein sequence ID" value="OAM90078.1"/>
    <property type="molecule type" value="Genomic_DNA"/>
</dbReference>
<keyword evidence="2" id="KW-1185">Reference proteome</keyword>
<name>A0A178IJZ2_9BACT</name>
<dbReference type="Proteomes" id="UP000078486">
    <property type="component" value="Unassembled WGS sequence"/>
</dbReference>
<proteinExistence type="predicted"/>
<protein>
    <recommendedName>
        <fullName evidence="3">Oligogalacturonate lyase domain-containing protein</fullName>
    </recommendedName>
</protein>
<dbReference type="AlphaFoldDB" id="A0A178IJZ2"/>
<dbReference type="InterPro" id="IPR011042">
    <property type="entry name" value="6-blade_b-propeller_TolB-like"/>
</dbReference>
<comment type="caution">
    <text evidence="1">The sequence shown here is derived from an EMBL/GenBank/DDBJ whole genome shotgun (WGS) entry which is preliminary data.</text>
</comment>
<gene>
    <name evidence="1" type="ORF">AW736_09875</name>
</gene>
<evidence type="ECO:0008006" key="3">
    <source>
        <dbReference type="Google" id="ProtNLM"/>
    </source>
</evidence>
<evidence type="ECO:0000313" key="2">
    <source>
        <dbReference type="Proteomes" id="UP000078486"/>
    </source>
</evidence>
<dbReference type="STRING" id="1184151.AW736_09875"/>